<dbReference type="AlphaFoldDB" id="A0A452SEF4"/>
<dbReference type="STRING" id="9643.ENSUAMP00000030741"/>
<evidence type="ECO:0008006" key="5">
    <source>
        <dbReference type="Google" id="ProtNLM"/>
    </source>
</evidence>
<keyword evidence="4" id="KW-1185">Reference proteome</keyword>
<dbReference type="GO" id="GO:0019901">
    <property type="term" value="F:protein kinase binding"/>
    <property type="evidence" value="ECO:0007669"/>
    <property type="project" value="InterPro"/>
</dbReference>
<reference evidence="4" key="1">
    <citation type="submission" date="2016-06" db="EMBL/GenBank/DDBJ databases">
        <title>De novo assembly and RNA-Seq shows season-dependent expression and editing in black bear kidneys.</title>
        <authorList>
            <person name="Korstanje R."/>
            <person name="Srivastava A."/>
            <person name="Sarsani V.K."/>
            <person name="Sheehan S.M."/>
            <person name="Seger R.L."/>
            <person name="Barter M.E."/>
            <person name="Lindqvist C."/>
            <person name="Brody L.C."/>
            <person name="Mullikin J.C."/>
        </authorList>
    </citation>
    <scope>NUCLEOTIDE SEQUENCE [LARGE SCALE GENOMIC DNA]</scope>
</reference>
<dbReference type="Proteomes" id="UP000291022">
    <property type="component" value="Unassembled WGS sequence"/>
</dbReference>
<dbReference type="Pfam" id="PF11357">
    <property type="entry name" value="Spy1"/>
    <property type="match status" value="1"/>
</dbReference>
<dbReference type="InterPro" id="IPR057742">
    <property type="entry name" value="Speedy_E"/>
</dbReference>
<evidence type="ECO:0000313" key="3">
    <source>
        <dbReference type="Ensembl" id="ENSUAMP00000030741.1"/>
    </source>
</evidence>
<dbReference type="PANTHER" id="PTHR31156">
    <property type="entry name" value="WBSCR19-LIKE PROTEIN"/>
    <property type="match status" value="1"/>
</dbReference>
<reference evidence="3" key="3">
    <citation type="submission" date="2025-09" db="UniProtKB">
        <authorList>
            <consortium name="Ensembl"/>
        </authorList>
    </citation>
    <scope>IDENTIFICATION</scope>
</reference>
<dbReference type="Ensembl" id="ENSUAMT00000034296.1">
    <property type="protein sequence ID" value="ENSUAMP00000030741.1"/>
    <property type="gene ID" value="ENSUAMG00000023609.1"/>
</dbReference>
<evidence type="ECO:0000256" key="1">
    <source>
        <dbReference type="ARBA" id="ARBA00010932"/>
    </source>
</evidence>
<name>A0A452SEF4_URSAM</name>
<accession>A0A452SEF4</accession>
<comment type="similarity">
    <text evidence="1">Belongs to the Speedy/Ringo family.</text>
</comment>
<dbReference type="InterPro" id="IPR020984">
    <property type="entry name" value="Speedy"/>
</dbReference>
<sequence>MNGGRCISTKEKDGKMVWERPIINEAGENEGGGLNFRRRGVAGFQRQKLYTVTWFLHSAPWVDPCPPPQSPERKRRRDESDEETTPGAEDIWVVETLCGLKMKLKRRRVSSVLPEHHEVFSRLLEDPVIKRFLAWDKNLRVSDKYLLSMVIAYFSRAGLFSWQYQRIHFFIALYLANDMEEDNQAPKQAIFSFLYGKNRSQRPLFHKLRFQFIRSMDWKTRVSREECEEIQAFDPELWVWGRDRTLVP</sequence>
<reference evidence="3" key="2">
    <citation type="submission" date="2025-08" db="UniProtKB">
        <authorList>
            <consortium name="Ensembl"/>
        </authorList>
    </citation>
    <scope>IDENTIFICATION</scope>
</reference>
<proteinExistence type="inferred from homology"/>
<dbReference type="GeneTree" id="ENSGT00940000154173"/>
<organism evidence="3 4">
    <name type="scientific">Ursus americanus</name>
    <name type="common">American black bear</name>
    <name type="synonym">Euarctos americanus</name>
    <dbReference type="NCBI Taxonomy" id="9643"/>
    <lineage>
        <taxon>Eukaryota</taxon>
        <taxon>Metazoa</taxon>
        <taxon>Chordata</taxon>
        <taxon>Craniata</taxon>
        <taxon>Vertebrata</taxon>
        <taxon>Euteleostomi</taxon>
        <taxon>Mammalia</taxon>
        <taxon>Eutheria</taxon>
        <taxon>Laurasiatheria</taxon>
        <taxon>Carnivora</taxon>
        <taxon>Caniformia</taxon>
        <taxon>Ursidae</taxon>
        <taxon>Ursus</taxon>
    </lineage>
</organism>
<evidence type="ECO:0000256" key="2">
    <source>
        <dbReference type="SAM" id="MobiDB-lite"/>
    </source>
</evidence>
<evidence type="ECO:0000313" key="4">
    <source>
        <dbReference type="Proteomes" id="UP000291022"/>
    </source>
</evidence>
<feature type="region of interest" description="Disordered" evidence="2">
    <location>
        <begin position="65"/>
        <end position="86"/>
    </location>
</feature>
<protein>
    <recommendedName>
        <fullName evidence="5">Speedy/RINGO cell cycle regulator family member E4</fullName>
    </recommendedName>
</protein>